<protein>
    <submittedName>
        <fullName evidence="1">Uncharacterized protein</fullName>
    </submittedName>
</protein>
<comment type="caution">
    <text evidence="1">The sequence shown here is derived from an EMBL/GenBank/DDBJ whole genome shotgun (WGS) entry which is preliminary data.</text>
</comment>
<evidence type="ECO:0000313" key="1">
    <source>
        <dbReference type="EMBL" id="GLK89923.1"/>
    </source>
</evidence>
<organism evidence="1 2">
    <name type="scientific">Pseudomonas turukhanskensis</name>
    <dbReference type="NCBI Taxonomy" id="1806536"/>
    <lineage>
        <taxon>Bacteria</taxon>
        <taxon>Pseudomonadati</taxon>
        <taxon>Pseudomonadota</taxon>
        <taxon>Gammaproteobacteria</taxon>
        <taxon>Pseudomonadales</taxon>
        <taxon>Pseudomonadaceae</taxon>
        <taxon>Pseudomonas</taxon>
    </lineage>
</organism>
<proteinExistence type="predicted"/>
<reference evidence="1" key="2">
    <citation type="submission" date="2023-01" db="EMBL/GenBank/DDBJ databases">
        <authorList>
            <person name="Sun Q."/>
            <person name="Evtushenko L."/>
        </authorList>
    </citation>
    <scope>NUCLEOTIDE SEQUENCE</scope>
    <source>
        <strain evidence="1">VKM B-2935</strain>
    </source>
</reference>
<dbReference type="EMBL" id="BSFN01000008">
    <property type="protein sequence ID" value="GLK89923.1"/>
    <property type="molecule type" value="Genomic_DNA"/>
</dbReference>
<sequence length="81" mass="8676">MRGETYPRLAAALELDNIGGVQAGGAGARVDLGAQARHAKVRQGDPFFQADDGEMIESLQKVLSAKGHRILAAQYDNRIRG</sequence>
<name>A0A9W6NGC5_9PSED</name>
<dbReference type="Proteomes" id="UP001143328">
    <property type="component" value="Unassembled WGS sequence"/>
</dbReference>
<dbReference type="AlphaFoldDB" id="A0A9W6NGC5"/>
<gene>
    <name evidence="1" type="ORF">GCM10017655_29850</name>
</gene>
<accession>A0A9W6NGC5</accession>
<keyword evidence="2" id="KW-1185">Reference proteome</keyword>
<evidence type="ECO:0000313" key="2">
    <source>
        <dbReference type="Proteomes" id="UP001143328"/>
    </source>
</evidence>
<reference evidence="1" key="1">
    <citation type="journal article" date="2014" name="Int. J. Syst. Evol. Microbiol.">
        <title>Complete genome sequence of Corynebacterium casei LMG S-19264T (=DSM 44701T), isolated from a smear-ripened cheese.</title>
        <authorList>
            <consortium name="US DOE Joint Genome Institute (JGI-PGF)"/>
            <person name="Walter F."/>
            <person name="Albersmeier A."/>
            <person name="Kalinowski J."/>
            <person name="Ruckert C."/>
        </authorList>
    </citation>
    <scope>NUCLEOTIDE SEQUENCE</scope>
    <source>
        <strain evidence="1">VKM B-2935</strain>
    </source>
</reference>